<proteinExistence type="inferred from homology"/>
<evidence type="ECO:0000256" key="2">
    <source>
        <dbReference type="ARBA" id="ARBA00022694"/>
    </source>
</evidence>
<feature type="binding site" evidence="3">
    <location>
        <position position="195"/>
    </location>
    <ligand>
        <name>carboxy-S-adenosyl-L-methionine</name>
        <dbReference type="ChEBI" id="CHEBI:134278"/>
    </ligand>
</feature>
<protein>
    <recommendedName>
        <fullName evidence="3">tRNA U34 carboxymethyltransferase</fullName>
        <ecNumber evidence="3">2.5.1.-</ecNumber>
    </recommendedName>
</protein>
<dbReference type="GO" id="GO:0016765">
    <property type="term" value="F:transferase activity, transferring alkyl or aryl (other than methyl) groups"/>
    <property type="evidence" value="ECO:0007669"/>
    <property type="project" value="UniProtKB-UniRule"/>
</dbReference>
<evidence type="ECO:0000313" key="5">
    <source>
        <dbReference type="EMBL" id="KAA9131501.1"/>
    </source>
</evidence>
<comment type="catalytic activity">
    <reaction evidence="3">
        <text>carboxy-S-adenosyl-L-methionine + 5-hydroxyuridine(34) in tRNA = 5-carboxymethoxyuridine(34) in tRNA + S-adenosyl-L-homocysteine + H(+)</text>
        <dbReference type="Rhea" id="RHEA:52848"/>
        <dbReference type="Rhea" id="RHEA-COMP:13381"/>
        <dbReference type="Rhea" id="RHEA-COMP:13383"/>
        <dbReference type="ChEBI" id="CHEBI:15378"/>
        <dbReference type="ChEBI" id="CHEBI:57856"/>
        <dbReference type="ChEBI" id="CHEBI:134278"/>
        <dbReference type="ChEBI" id="CHEBI:136877"/>
        <dbReference type="ChEBI" id="CHEBI:136879"/>
    </reaction>
</comment>
<dbReference type="NCBIfam" id="TIGR00452">
    <property type="entry name" value="tRNA 5-methoxyuridine(34)/uridine 5-oxyacetic acid(34) synthase CmoB"/>
    <property type="match status" value="1"/>
</dbReference>
<comment type="caution">
    <text evidence="5">The sequence shown here is derived from an EMBL/GenBank/DDBJ whole genome shotgun (WGS) entry which is preliminary data.</text>
</comment>
<dbReference type="InterPro" id="IPR010017">
    <property type="entry name" value="CmoB"/>
</dbReference>
<evidence type="ECO:0000256" key="1">
    <source>
        <dbReference type="ARBA" id="ARBA00022679"/>
    </source>
</evidence>
<dbReference type="Gene3D" id="3.40.50.150">
    <property type="entry name" value="Vaccinia Virus protein VP39"/>
    <property type="match status" value="1"/>
</dbReference>
<keyword evidence="6" id="KW-1185">Reference proteome</keyword>
<comment type="caution">
    <text evidence="3">Lacks conserved residue(s) required for the propagation of feature annotation.</text>
</comment>
<dbReference type="SUPFAM" id="SSF53335">
    <property type="entry name" value="S-adenosyl-L-methionine-dependent methyltransferases"/>
    <property type="match status" value="1"/>
</dbReference>
<feature type="binding site" evidence="3">
    <location>
        <position position="101"/>
    </location>
    <ligand>
        <name>carboxy-S-adenosyl-L-methionine</name>
        <dbReference type="ChEBI" id="CHEBI:134278"/>
    </ligand>
</feature>
<comment type="subunit">
    <text evidence="3">Homotetramer.</text>
</comment>
<gene>
    <name evidence="3 5" type="primary">cmoB</name>
    <name evidence="5" type="ORF">F3N42_09290</name>
</gene>
<dbReference type="PANTHER" id="PTHR43464">
    <property type="entry name" value="METHYLTRANSFERASE"/>
    <property type="match status" value="1"/>
</dbReference>
<feature type="region of interest" description="Disordered" evidence="4">
    <location>
        <begin position="316"/>
        <end position="340"/>
    </location>
</feature>
<keyword evidence="2 3" id="KW-0819">tRNA processing</keyword>
<dbReference type="NCBIfam" id="NF011650">
    <property type="entry name" value="PRK15068.1"/>
    <property type="match status" value="1"/>
</dbReference>
<keyword evidence="1 3" id="KW-0808">Transferase</keyword>
<feature type="binding site" evidence="3">
    <location>
        <position position="191"/>
    </location>
    <ligand>
        <name>carboxy-S-adenosyl-L-methionine</name>
        <dbReference type="ChEBI" id="CHEBI:134278"/>
    </ligand>
</feature>
<dbReference type="EMBL" id="VYXP01000005">
    <property type="protein sequence ID" value="KAA9131501.1"/>
    <property type="molecule type" value="Genomic_DNA"/>
</dbReference>
<accession>A0A5N0T9Q8</accession>
<dbReference type="InterPro" id="IPR029063">
    <property type="entry name" value="SAM-dependent_MTases_sf"/>
</dbReference>
<comment type="function">
    <text evidence="3">Catalyzes carboxymethyl transfer from carboxy-S-adenosyl-L-methionine (Cx-SAM) to 5-hydroxyuridine (ho5U) to form 5-carboxymethoxyuridine (cmo5U) at position 34 in tRNAs.</text>
</comment>
<reference evidence="5 6" key="1">
    <citation type="submission" date="2019-09" db="EMBL/GenBank/DDBJ databases">
        <title>Wenzhouxiangella sp. Genome sequencing and assembly.</title>
        <authorList>
            <person name="Zhang R."/>
        </authorList>
    </citation>
    <scope>NUCLEOTIDE SEQUENCE [LARGE SCALE GENOMIC DNA]</scope>
    <source>
        <strain evidence="5 6">W260</strain>
    </source>
</reference>
<comment type="similarity">
    <text evidence="3">Belongs to the class I-like SAM-binding methyltransferase superfamily. CmoB family.</text>
</comment>
<dbReference type="Proteomes" id="UP000325372">
    <property type="component" value="Unassembled WGS sequence"/>
</dbReference>
<feature type="binding site" evidence="3">
    <location>
        <position position="106"/>
    </location>
    <ligand>
        <name>carboxy-S-adenosyl-L-methionine</name>
        <dbReference type="ChEBI" id="CHEBI:134278"/>
    </ligand>
</feature>
<dbReference type="GO" id="GO:0008168">
    <property type="term" value="F:methyltransferase activity"/>
    <property type="evidence" value="ECO:0007669"/>
    <property type="project" value="TreeGrafter"/>
</dbReference>
<dbReference type="HAMAP" id="MF_01590">
    <property type="entry name" value="tRNA_carboxymethyltr_CmoB"/>
    <property type="match status" value="1"/>
</dbReference>
<feature type="binding site" evidence="3">
    <location>
        <position position="310"/>
    </location>
    <ligand>
        <name>carboxy-S-adenosyl-L-methionine</name>
        <dbReference type="ChEBI" id="CHEBI:134278"/>
    </ligand>
</feature>
<name>A0A5N0T9Q8_9GAMM</name>
<feature type="binding site" evidence="3">
    <location>
        <position position="87"/>
    </location>
    <ligand>
        <name>carboxy-S-adenosyl-L-methionine</name>
        <dbReference type="ChEBI" id="CHEBI:134278"/>
    </ligand>
</feature>
<dbReference type="RefSeq" id="WP_150864151.1">
    <property type="nucleotide sequence ID" value="NZ_VYXP01000005.1"/>
</dbReference>
<sequence length="340" mass="36841">MSDVYAALAPALAGSTVTGAASLSALAEHELATLGHGDLPRWQQALAALPAVVTRSELDHGAPRLGAPADDPGALRDTLMRLHPWRKGPLCLGGVEIDTEWRSDFKWDRVAPHLDLDGHTVLDVGCGNGYFGWRMLGAGAKCVVGIDPTPLFVMQWRAQAHFAGNLPNFVLPLKDTQLPCDLAGFDTVCSMGVLYHRRDPADHLARLMACLRPGGTLLLETLVLDQPGEAVMVPEGRYARMRNVWGVPTPGNLAGQLEQAGFIDVECVDLARTTVAEQRSTDWMRFESLPECLDPDDPSLTVEGHPAPVRAVMRAKREQGERAAVGRRQPGRAEQTTKND</sequence>
<dbReference type="Pfam" id="PF08003">
    <property type="entry name" value="Methyltransf_9"/>
    <property type="match status" value="1"/>
</dbReference>
<dbReference type="PANTHER" id="PTHR43464:SF95">
    <property type="entry name" value="TRNA U34 CARBOXYMETHYLTRANSFERASE"/>
    <property type="match status" value="1"/>
</dbReference>
<dbReference type="EC" id="2.5.1.-" evidence="3"/>
<evidence type="ECO:0000256" key="4">
    <source>
        <dbReference type="SAM" id="MobiDB-lite"/>
    </source>
</evidence>
<dbReference type="AlphaFoldDB" id="A0A5N0T9Q8"/>
<feature type="binding site" evidence="3">
    <location>
        <position position="125"/>
    </location>
    <ligand>
        <name>carboxy-S-adenosyl-L-methionine</name>
        <dbReference type="ChEBI" id="CHEBI:134278"/>
    </ligand>
</feature>
<feature type="binding site" evidence="3">
    <location>
        <begin position="147"/>
        <end position="149"/>
    </location>
    <ligand>
        <name>carboxy-S-adenosyl-L-methionine</name>
        <dbReference type="ChEBI" id="CHEBI:134278"/>
    </ligand>
</feature>
<organism evidence="5 6">
    <name type="scientific">Marinihelvus fidelis</name>
    <dbReference type="NCBI Taxonomy" id="2613842"/>
    <lineage>
        <taxon>Bacteria</taxon>
        <taxon>Pseudomonadati</taxon>
        <taxon>Pseudomonadota</taxon>
        <taxon>Gammaproteobacteria</taxon>
        <taxon>Chromatiales</taxon>
        <taxon>Wenzhouxiangellaceae</taxon>
        <taxon>Marinihelvus</taxon>
    </lineage>
</organism>
<evidence type="ECO:0000313" key="6">
    <source>
        <dbReference type="Proteomes" id="UP000325372"/>
    </source>
</evidence>
<dbReference type="GO" id="GO:0002098">
    <property type="term" value="P:tRNA wobble uridine modification"/>
    <property type="evidence" value="ECO:0007669"/>
    <property type="project" value="InterPro"/>
</dbReference>
<evidence type="ECO:0000256" key="3">
    <source>
        <dbReference type="HAMAP-Rule" id="MF_01590"/>
    </source>
</evidence>
<dbReference type="CDD" id="cd02440">
    <property type="entry name" value="AdoMet_MTases"/>
    <property type="match status" value="1"/>
</dbReference>
<dbReference type="InterPro" id="IPR027555">
    <property type="entry name" value="Mo5U34_MeTrfas-like"/>
</dbReference>